<evidence type="ECO:0000256" key="2">
    <source>
        <dbReference type="ARBA" id="ARBA00012344"/>
    </source>
</evidence>
<dbReference type="OrthoDB" id="1933483at2759"/>
<dbReference type="PANTHER" id="PTHR12192">
    <property type="entry name" value="CATION TRANSPORT PROTEIN CHAC-RELATED"/>
    <property type="match status" value="1"/>
</dbReference>
<evidence type="ECO:0000256" key="6">
    <source>
        <dbReference type="ARBA" id="ARBA00048073"/>
    </source>
</evidence>
<organism evidence="7 8">
    <name type="scientific">Patiria miniata</name>
    <name type="common">Bat star</name>
    <name type="synonym">Asterina miniata</name>
    <dbReference type="NCBI Taxonomy" id="46514"/>
    <lineage>
        <taxon>Eukaryota</taxon>
        <taxon>Metazoa</taxon>
        <taxon>Echinodermata</taxon>
        <taxon>Eleutherozoa</taxon>
        <taxon>Asterozoa</taxon>
        <taxon>Asteroidea</taxon>
        <taxon>Valvatacea</taxon>
        <taxon>Valvatida</taxon>
        <taxon>Asterinidae</taxon>
        <taxon>Patiria</taxon>
    </lineage>
</organism>
<dbReference type="GeneID" id="119740551"/>
<name>A0A914B786_PATMI</name>
<protein>
    <recommendedName>
        <fullName evidence="2">glutathione-specific gamma-glutamylcyclotransferase</fullName>
        <ecNumber evidence="2">4.3.2.7</ecNumber>
    </recommendedName>
    <alternativeName>
        <fullName evidence="4">Cation transport regulator-like protein 2</fullName>
    </alternativeName>
</protein>
<dbReference type="PANTHER" id="PTHR12192:SF2">
    <property type="entry name" value="GLUTATHIONE-SPECIFIC GAMMA-GLUTAMYLCYCLOTRANSFERASE 2"/>
    <property type="match status" value="1"/>
</dbReference>
<dbReference type="CDD" id="cd06661">
    <property type="entry name" value="GGCT_like"/>
    <property type="match status" value="1"/>
</dbReference>
<dbReference type="RefSeq" id="XP_038071824.1">
    <property type="nucleotide sequence ID" value="XM_038215896.1"/>
</dbReference>
<dbReference type="InterPro" id="IPR013024">
    <property type="entry name" value="GGCT-like"/>
</dbReference>
<dbReference type="AlphaFoldDB" id="A0A914B786"/>
<dbReference type="SUPFAM" id="SSF110857">
    <property type="entry name" value="Gamma-glutamyl cyclotransferase-like"/>
    <property type="match status" value="1"/>
</dbReference>
<keyword evidence="3" id="KW-0456">Lyase</keyword>
<dbReference type="GO" id="GO:0061928">
    <property type="term" value="F:glutathione specific gamma-glutamylcyclotransferase activity"/>
    <property type="evidence" value="ECO:0007669"/>
    <property type="project" value="UniProtKB-EC"/>
</dbReference>
<dbReference type="Proteomes" id="UP000887568">
    <property type="component" value="Unplaced"/>
</dbReference>
<comment type="function">
    <text evidence="5">Catalyzes the cleavage of glutathione into 5-oxo-L-proline and a Cys-Gly dipeptide. Acts specifically on glutathione, but not on other gamma-glutamyl peptides.</text>
</comment>
<dbReference type="CTD" id="494143"/>
<comment type="similarity">
    <text evidence="1">Belongs to the gamma-glutamylcyclotransferase family. ChaC subfamily.</text>
</comment>
<dbReference type="OMA" id="DHREKDG"/>
<dbReference type="Pfam" id="PF04752">
    <property type="entry name" value="ChaC"/>
    <property type="match status" value="1"/>
</dbReference>
<sequence length="198" mass="22638">MWVFGYGSLIWKVNFPYQQKVAGYIDGYARRFWQGSTDHRGHPGKPGRVVTLVPDPQEQVWGIAYQVAEQDVPRVREYLDFREKGGYTITSVTFHPRDTRVHQPFDVSIYIATPDNKNFLGPASMEDIARQIFLSVGPSGKNIEYLLNLAEAVRALLPEAMDQHLFELEKLVRLLNEGKTPDENKNIEEYLSFNSSSS</sequence>
<dbReference type="GO" id="GO:0006751">
    <property type="term" value="P:glutathione catabolic process"/>
    <property type="evidence" value="ECO:0007669"/>
    <property type="project" value="InterPro"/>
</dbReference>
<dbReference type="InterPro" id="IPR036568">
    <property type="entry name" value="GGCT-like_sf"/>
</dbReference>
<dbReference type="Gene3D" id="3.10.490.10">
    <property type="entry name" value="Gamma-glutamyl cyclotransferase-like"/>
    <property type="match status" value="1"/>
</dbReference>
<evidence type="ECO:0000256" key="5">
    <source>
        <dbReference type="ARBA" id="ARBA00045227"/>
    </source>
</evidence>
<dbReference type="GO" id="GO:0005737">
    <property type="term" value="C:cytoplasm"/>
    <property type="evidence" value="ECO:0007669"/>
    <property type="project" value="TreeGrafter"/>
</dbReference>
<comment type="catalytic activity">
    <reaction evidence="6">
        <text>glutathione = L-cysteinylglycine + 5-oxo-L-proline</text>
        <dbReference type="Rhea" id="RHEA:47724"/>
        <dbReference type="ChEBI" id="CHEBI:57925"/>
        <dbReference type="ChEBI" id="CHEBI:58402"/>
        <dbReference type="ChEBI" id="CHEBI:61694"/>
        <dbReference type="EC" id="4.3.2.7"/>
    </reaction>
</comment>
<evidence type="ECO:0000256" key="4">
    <source>
        <dbReference type="ARBA" id="ARBA00043195"/>
    </source>
</evidence>
<reference evidence="7" key="1">
    <citation type="submission" date="2022-11" db="UniProtKB">
        <authorList>
            <consortium name="EnsemblMetazoa"/>
        </authorList>
    </citation>
    <scope>IDENTIFICATION</scope>
</reference>
<evidence type="ECO:0000313" key="7">
    <source>
        <dbReference type="EnsemblMetazoa" id="XP_038071824.1"/>
    </source>
</evidence>
<dbReference type="InterPro" id="IPR006840">
    <property type="entry name" value="ChaC"/>
</dbReference>
<keyword evidence="8" id="KW-1185">Reference proteome</keyword>
<dbReference type="EnsemblMetazoa" id="XM_038215896.1">
    <property type="protein sequence ID" value="XP_038071824.1"/>
    <property type="gene ID" value="LOC119740551"/>
</dbReference>
<evidence type="ECO:0000256" key="1">
    <source>
        <dbReference type="ARBA" id="ARBA00009662"/>
    </source>
</evidence>
<proteinExistence type="inferred from homology"/>
<evidence type="ECO:0000256" key="3">
    <source>
        <dbReference type="ARBA" id="ARBA00023239"/>
    </source>
</evidence>
<accession>A0A914B786</accession>
<dbReference type="FunFam" id="3.10.490.10:FF:000003">
    <property type="entry name" value="Gamma-glutamylcyclotransferase"/>
    <property type="match status" value="1"/>
</dbReference>
<dbReference type="EC" id="4.3.2.7" evidence="2"/>
<evidence type="ECO:0000313" key="8">
    <source>
        <dbReference type="Proteomes" id="UP000887568"/>
    </source>
</evidence>